<dbReference type="Pfam" id="PF03009">
    <property type="entry name" value="GDPD"/>
    <property type="match status" value="1"/>
</dbReference>
<dbReference type="AlphaFoldDB" id="A0A1E5H7J8"/>
<dbReference type="OrthoDB" id="384721at2"/>
<dbReference type="GO" id="GO:0008081">
    <property type="term" value="F:phosphoric diester hydrolase activity"/>
    <property type="evidence" value="ECO:0007669"/>
    <property type="project" value="InterPro"/>
</dbReference>
<dbReference type="PANTHER" id="PTHR46211:SF1">
    <property type="entry name" value="GLYCEROPHOSPHODIESTER PHOSPHODIESTERASE, CYTOPLASMIC"/>
    <property type="match status" value="1"/>
</dbReference>
<evidence type="ECO:0000313" key="2">
    <source>
        <dbReference type="EMBL" id="OEG20805.1"/>
    </source>
</evidence>
<dbReference type="PANTHER" id="PTHR46211">
    <property type="entry name" value="GLYCEROPHOSPHORYL DIESTER PHOSPHODIESTERASE"/>
    <property type="match status" value="1"/>
</dbReference>
<protein>
    <submittedName>
        <fullName evidence="2">Glycerophosphodiester phosphodiesterase</fullName>
    </submittedName>
</protein>
<organism evidence="2 3">
    <name type="scientific">Enterococcus termitis</name>
    <dbReference type="NCBI Taxonomy" id="332950"/>
    <lineage>
        <taxon>Bacteria</taxon>
        <taxon>Bacillati</taxon>
        <taxon>Bacillota</taxon>
        <taxon>Bacilli</taxon>
        <taxon>Lactobacillales</taxon>
        <taxon>Enterococcaceae</taxon>
        <taxon>Enterococcus</taxon>
    </lineage>
</organism>
<dbReference type="InterPro" id="IPR017946">
    <property type="entry name" value="PLC-like_Pdiesterase_TIM-brl"/>
</dbReference>
<dbReference type="GO" id="GO:0006629">
    <property type="term" value="P:lipid metabolic process"/>
    <property type="evidence" value="ECO:0007669"/>
    <property type="project" value="InterPro"/>
</dbReference>
<evidence type="ECO:0000259" key="1">
    <source>
        <dbReference type="PROSITE" id="PS51704"/>
    </source>
</evidence>
<evidence type="ECO:0000313" key="3">
    <source>
        <dbReference type="Proteomes" id="UP000095094"/>
    </source>
</evidence>
<dbReference type="Gene3D" id="3.20.20.190">
    <property type="entry name" value="Phosphatidylinositol (PI) phosphodiesterase"/>
    <property type="match status" value="1"/>
</dbReference>
<gene>
    <name evidence="2" type="ORF">BCR25_00690</name>
</gene>
<comment type="caution">
    <text evidence="2">The sequence shown here is derived from an EMBL/GenBank/DDBJ whole genome shotgun (WGS) entry which is preliminary data.</text>
</comment>
<dbReference type="CDD" id="cd08563">
    <property type="entry name" value="GDPD_TtGDE_like"/>
    <property type="match status" value="1"/>
</dbReference>
<sequence>MTKIIAHRGSKGTHPENTLAAFKEAVRVGADGIELDVHLSKDNQLIVIHDETVDRTTDGSGRVADLTVAELKQLDAGSWFKQFPISQEVPTLNEVLQLLEQEKFCGLLNIEIKTDKIHYEGIEALLVQLMQKQLWSFEYMYSSFHFSSLEKIWSIEKNQAIALIFNSSDRKKLLALEIPFITGIHPNIDWTLTHLDELADFPKAVRPWTVNDKEKMKTCIKDQFAGFHTDFPEIALQIREETRTIE</sequence>
<dbReference type="InterPro" id="IPR030395">
    <property type="entry name" value="GP_PDE_dom"/>
</dbReference>
<feature type="domain" description="GP-PDE" evidence="1">
    <location>
        <begin position="2"/>
        <end position="239"/>
    </location>
</feature>
<reference evidence="3" key="1">
    <citation type="submission" date="2016-09" db="EMBL/GenBank/DDBJ databases">
        <authorList>
            <person name="Gulvik C.A."/>
        </authorList>
    </citation>
    <scope>NUCLEOTIDE SEQUENCE [LARGE SCALE GENOMIC DNA]</scope>
    <source>
        <strain evidence="3">LMG 8895</strain>
    </source>
</reference>
<keyword evidence="3" id="KW-1185">Reference proteome</keyword>
<dbReference type="EMBL" id="MIJY01000001">
    <property type="protein sequence ID" value="OEG20805.1"/>
    <property type="molecule type" value="Genomic_DNA"/>
</dbReference>
<dbReference type="Proteomes" id="UP000095094">
    <property type="component" value="Unassembled WGS sequence"/>
</dbReference>
<dbReference type="SUPFAM" id="SSF51695">
    <property type="entry name" value="PLC-like phosphodiesterases"/>
    <property type="match status" value="1"/>
</dbReference>
<dbReference type="RefSeq" id="WP_069662112.1">
    <property type="nucleotide sequence ID" value="NZ_JBHUJJ010000001.1"/>
</dbReference>
<accession>A0A1E5H7J8</accession>
<dbReference type="PROSITE" id="PS51704">
    <property type="entry name" value="GP_PDE"/>
    <property type="match status" value="1"/>
</dbReference>
<name>A0A1E5H7J8_9ENTE</name>
<proteinExistence type="predicted"/>